<accession>A0A1T4VR89</accession>
<evidence type="ECO:0000313" key="9">
    <source>
        <dbReference type="Proteomes" id="UP000190814"/>
    </source>
</evidence>
<organism evidence="8 9">
    <name type="scientific">Eubacterium uniforme</name>
    <dbReference type="NCBI Taxonomy" id="39495"/>
    <lineage>
        <taxon>Bacteria</taxon>
        <taxon>Bacillati</taxon>
        <taxon>Bacillota</taxon>
        <taxon>Clostridia</taxon>
        <taxon>Eubacteriales</taxon>
        <taxon>Eubacteriaceae</taxon>
        <taxon>Eubacterium</taxon>
    </lineage>
</organism>
<evidence type="ECO:0000256" key="1">
    <source>
        <dbReference type="ARBA" id="ARBA00004651"/>
    </source>
</evidence>
<keyword evidence="9" id="KW-1185">Reference proteome</keyword>
<dbReference type="EMBL" id="FUXZ01000008">
    <property type="protein sequence ID" value="SKA67476.1"/>
    <property type="molecule type" value="Genomic_DNA"/>
</dbReference>
<dbReference type="Proteomes" id="UP000190814">
    <property type="component" value="Unassembled WGS sequence"/>
</dbReference>
<dbReference type="Pfam" id="PF00482">
    <property type="entry name" value="T2SSF"/>
    <property type="match status" value="1"/>
</dbReference>
<dbReference type="GO" id="GO:0005886">
    <property type="term" value="C:plasma membrane"/>
    <property type="evidence" value="ECO:0007669"/>
    <property type="project" value="UniProtKB-SubCell"/>
</dbReference>
<keyword evidence="3 6" id="KW-0812">Transmembrane</keyword>
<comment type="subcellular location">
    <subcellularLocation>
        <location evidence="1">Cell membrane</location>
        <topology evidence="1">Multi-pass membrane protein</topology>
    </subcellularLocation>
</comment>
<feature type="transmembrane region" description="Helical" evidence="6">
    <location>
        <begin position="35"/>
        <end position="52"/>
    </location>
</feature>
<name>A0A1T4VR89_9FIRM</name>
<evidence type="ECO:0000256" key="3">
    <source>
        <dbReference type="ARBA" id="ARBA00022692"/>
    </source>
</evidence>
<reference evidence="8 9" key="1">
    <citation type="submission" date="2017-02" db="EMBL/GenBank/DDBJ databases">
        <authorList>
            <person name="Peterson S.W."/>
        </authorList>
    </citation>
    <scope>NUCLEOTIDE SEQUENCE [LARGE SCALE GENOMIC DNA]</scope>
    <source>
        <strain evidence="8 9">ATCC 35992</strain>
    </source>
</reference>
<keyword evidence="2" id="KW-1003">Cell membrane</keyword>
<evidence type="ECO:0000259" key="7">
    <source>
        <dbReference type="Pfam" id="PF00482"/>
    </source>
</evidence>
<evidence type="ECO:0000256" key="6">
    <source>
        <dbReference type="SAM" id="Phobius"/>
    </source>
</evidence>
<evidence type="ECO:0000256" key="2">
    <source>
        <dbReference type="ARBA" id="ARBA00022475"/>
    </source>
</evidence>
<keyword evidence="5 6" id="KW-0472">Membrane</keyword>
<keyword evidence="4 6" id="KW-1133">Transmembrane helix</keyword>
<evidence type="ECO:0000313" key="8">
    <source>
        <dbReference type="EMBL" id="SKA67476.1"/>
    </source>
</evidence>
<dbReference type="OrthoDB" id="9793966at2"/>
<dbReference type="RefSeq" id="WP_078766333.1">
    <property type="nucleotide sequence ID" value="NZ_FUXZ01000008.1"/>
</dbReference>
<feature type="transmembrane region" description="Helical" evidence="6">
    <location>
        <begin position="88"/>
        <end position="107"/>
    </location>
</feature>
<evidence type="ECO:0000256" key="5">
    <source>
        <dbReference type="ARBA" id="ARBA00023136"/>
    </source>
</evidence>
<dbReference type="AlphaFoldDB" id="A0A1T4VR89"/>
<feature type="domain" description="Type II secretion system protein GspF" evidence="7">
    <location>
        <begin position="333"/>
        <end position="465"/>
    </location>
</feature>
<evidence type="ECO:0000256" key="4">
    <source>
        <dbReference type="ARBA" id="ARBA00022989"/>
    </source>
</evidence>
<proteinExistence type="predicted"/>
<feature type="transmembrane region" description="Helical" evidence="6">
    <location>
        <begin position="447"/>
        <end position="468"/>
    </location>
</feature>
<dbReference type="STRING" id="39495.SAMN02745111_01462"/>
<protein>
    <submittedName>
        <fullName evidence="8">Type II secretion system (T2SS), protein F</fullName>
    </submittedName>
</protein>
<sequence>MSKVISVFIILILIFFIATFRYKNKFLKGANKKEYKLYVILGSGLFIVDLIPKKIIKPYIRKLANKYRQIYVTSDVKNKCYLYVAEKICESLICLILVLMFVVVYLLKSSGGEDIKRIKRPSEDMPESKYYLTADGDIKENINLLIGSKEYTKKEAYKLFDKRKGDCIKRMLNKNESLDKVNTSLNIEDVEYSDGMLAQWQVQGEVINYDGSINIDVIDSNKVSSEMILTISYKDFSKDYKVDITVGNVKQSIQDKVQNYIDEQDRTSDYVVLPEELDEEKIGFRSKKNILWIFILGIGVLYAFAMFFLRDLDIKDKLRDRHEEMVSDYPKILNKFALLLRAGLGNVKALERIILEYDARGEYRYAYEEIKYMLYRIRLGEGEEKAYENYAKRCNEMCYSKFAGMLAENLRRGNLNLGDELSDELNKAWKERENVLRIKGERVGTKLVIPMILILIITLVMIVVPAFMSMKGV</sequence>
<feature type="transmembrane region" description="Helical" evidence="6">
    <location>
        <begin position="290"/>
        <end position="309"/>
    </location>
</feature>
<gene>
    <name evidence="8" type="ORF">SAMN02745111_01462</name>
</gene>
<dbReference type="InterPro" id="IPR018076">
    <property type="entry name" value="T2SS_GspF_dom"/>
</dbReference>